<name>A0A160KQH0_9MICO</name>
<sequence length="312" mass="32337">MATLTRVAAFDCGTNSLRLLIADVEGGRLRDVHRRTELVRLGRGVDHTGRFDPGALERTLAVTREYAAAAQEAGAERLRFVATSATRDAADRDDFLAAVERILGVVPETIIGEEEARLSFRGAVSAVDSARPVLVVDLGGGSTELVLGGAEPEQAHSMAVGSVRLTERHRRAAAPAEAAPTAGERAAIRSDVRAAVAASSVDLSRARSVVGVAATVLTVTAHVLRSTDRAAIETALPLTDVLAACDELAALSPAETAALPWVRAGREDVLAAGALIWGEVLRAVQDASPAVTSVRSSAHDILDGIALGLGLG</sequence>
<dbReference type="PANTHER" id="PTHR30005">
    <property type="entry name" value="EXOPOLYPHOSPHATASE"/>
    <property type="match status" value="1"/>
</dbReference>
<evidence type="ECO:0000313" key="3">
    <source>
        <dbReference type="Proteomes" id="UP000077071"/>
    </source>
</evidence>
<dbReference type="SUPFAM" id="SSF53067">
    <property type="entry name" value="Actin-like ATPase domain"/>
    <property type="match status" value="2"/>
</dbReference>
<evidence type="ECO:0000313" key="2">
    <source>
        <dbReference type="EMBL" id="AND15454.1"/>
    </source>
</evidence>
<dbReference type="PATRIC" id="fig|33888.3.peg.340"/>
<dbReference type="Gene3D" id="3.30.420.40">
    <property type="match status" value="1"/>
</dbReference>
<dbReference type="Pfam" id="PF02541">
    <property type="entry name" value="Ppx-GppA"/>
    <property type="match status" value="1"/>
</dbReference>
<dbReference type="InterPro" id="IPR050273">
    <property type="entry name" value="GppA/Ppx_hydrolase"/>
</dbReference>
<dbReference type="STRING" id="33888.A6122_0294"/>
<dbReference type="OrthoDB" id="9793035at2"/>
<protein>
    <recommendedName>
        <fullName evidence="1">Ppx/GppA phosphatase N-terminal domain-containing protein</fullName>
    </recommendedName>
</protein>
<accession>A0A160KQH0</accession>
<proteinExistence type="predicted"/>
<dbReference type="Gene3D" id="3.30.420.150">
    <property type="entry name" value="Exopolyphosphatase. Domain 2"/>
    <property type="match status" value="1"/>
</dbReference>
<evidence type="ECO:0000259" key="1">
    <source>
        <dbReference type="Pfam" id="PF02541"/>
    </source>
</evidence>
<dbReference type="RefSeq" id="WP_068250759.1">
    <property type="nucleotide sequence ID" value="NZ_CP015515.1"/>
</dbReference>
<dbReference type="EMBL" id="CP015515">
    <property type="protein sequence ID" value="AND15454.1"/>
    <property type="molecule type" value="Genomic_DNA"/>
</dbReference>
<feature type="domain" description="Ppx/GppA phosphatase N-terminal" evidence="1">
    <location>
        <begin position="20"/>
        <end position="287"/>
    </location>
</feature>
<dbReference type="Proteomes" id="UP000077071">
    <property type="component" value="Chromosome"/>
</dbReference>
<dbReference type="GO" id="GO:0016462">
    <property type="term" value="F:pyrophosphatase activity"/>
    <property type="evidence" value="ECO:0007669"/>
    <property type="project" value="TreeGrafter"/>
</dbReference>
<dbReference type="AlphaFoldDB" id="A0A160KQH0"/>
<keyword evidence="3" id="KW-1185">Reference proteome</keyword>
<dbReference type="InterPro" id="IPR003695">
    <property type="entry name" value="Ppx_GppA_N"/>
</dbReference>
<reference evidence="2 3" key="1">
    <citation type="submission" date="2016-05" db="EMBL/GenBank/DDBJ databases">
        <title>Complete genome sequence of Rathayibacter tritici NCPPB 1953.</title>
        <authorList>
            <person name="Park J."/>
            <person name="Lee H.-H."/>
            <person name="Lee S.-W."/>
            <person name="Seo Y.-S."/>
        </authorList>
    </citation>
    <scope>NUCLEOTIDE SEQUENCE [LARGE SCALE GENOMIC DNA]</scope>
    <source>
        <strain evidence="2 3">NCPPB 1953</strain>
    </source>
</reference>
<dbReference type="InterPro" id="IPR043129">
    <property type="entry name" value="ATPase_NBD"/>
</dbReference>
<dbReference type="PANTHER" id="PTHR30005:SF13">
    <property type="entry name" value="EXOPOLYPHOSPHATASE 2"/>
    <property type="match status" value="1"/>
</dbReference>
<gene>
    <name evidence="2" type="ORF">A6122_0294</name>
</gene>
<dbReference type="KEGG" id="rtn:A6122_0294"/>
<organism evidence="2 3">
    <name type="scientific">Rathayibacter tritici</name>
    <dbReference type="NCBI Taxonomy" id="33888"/>
    <lineage>
        <taxon>Bacteria</taxon>
        <taxon>Bacillati</taxon>
        <taxon>Actinomycetota</taxon>
        <taxon>Actinomycetes</taxon>
        <taxon>Micrococcales</taxon>
        <taxon>Microbacteriaceae</taxon>
        <taxon>Rathayibacter</taxon>
    </lineage>
</organism>